<organism evidence="2 3">
    <name type="scientific">Arabis nemorensis</name>
    <dbReference type="NCBI Taxonomy" id="586526"/>
    <lineage>
        <taxon>Eukaryota</taxon>
        <taxon>Viridiplantae</taxon>
        <taxon>Streptophyta</taxon>
        <taxon>Embryophyta</taxon>
        <taxon>Tracheophyta</taxon>
        <taxon>Spermatophyta</taxon>
        <taxon>Magnoliopsida</taxon>
        <taxon>eudicotyledons</taxon>
        <taxon>Gunneridae</taxon>
        <taxon>Pentapetalae</taxon>
        <taxon>rosids</taxon>
        <taxon>malvids</taxon>
        <taxon>Brassicales</taxon>
        <taxon>Brassicaceae</taxon>
        <taxon>Arabideae</taxon>
        <taxon>Arabis</taxon>
    </lineage>
</organism>
<comment type="caution">
    <text evidence="2">The sequence shown here is derived from an EMBL/GenBank/DDBJ whole genome shotgun (WGS) entry which is preliminary data.</text>
</comment>
<dbReference type="AlphaFoldDB" id="A0A565B1K4"/>
<dbReference type="Proteomes" id="UP000489600">
    <property type="component" value="Unassembled WGS sequence"/>
</dbReference>
<evidence type="ECO:0000313" key="3">
    <source>
        <dbReference type="Proteomes" id="UP000489600"/>
    </source>
</evidence>
<reference evidence="2" key="1">
    <citation type="submission" date="2019-07" db="EMBL/GenBank/DDBJ databases">
        <authorList>
            <person name="Dittberner H."/>
        </authorList>
    </citation>
    <scope>NUCLEOTIDE SEQUENCE [LARGE SCALE GENOMIC DNA]</scope>
</reference>
<accession>A0A565B1K4</accession>
<evidence type="ECO:0000313" key="2">
    <source>
        <dbReference type="EMBL" id="VVA95531.1"/>
    </source>
</evidence>
<name>A0A565B1K4_9BRAS</name>
<feature type="region of interest" description="Disordered" evidence="1">
    <location>
        <begin position="82"/>
        <end position="113"/>
    </location>
</feature>
<keyword evidence="3" id="KW-1185">Reference proteome</keyword>
<protein>
    <submittedName>
        <fullName evidence="2">Uncharacterized protein</fullName>
    </submittedName>
</protein>
<proteinExistence type="predicted"/>
<dbReference type="EMBL" id="CABITT030000002">
    <property type="protein sequence ID" value="VVA95531.1"/>
    <property type="molecule type" value="Genomic_DNA"/>
</dbReference>
<sequence length="185" mass="20465">MTPIGDRPAPPAFGGGDDFAISARRSRTIFIVDQGPLSIQEVPQPISTSRLPLLWPNLQPRALLVNPLPRGIISFPRGGCGDFRSRGRRAPQEPEQLSGQPERLSPPTPQESGPKFYERWLGMTRSWEEVNASLSLFSPVLGFALNLPPSTLTCYCSFSVYFASRPLVPSNALVSDAELWQKWMT</sequence>
<gene>
    <name evidence="2" type="ORF">ANE_LOCUS5976</name>
</gene>
<evidence type="ECO:0000256" key="1">
    <source>
        <dbReference type="SAM" id="MobiDB-lite"/>
    </source>
</evidence>